<dbReference type="KEGG" id="lbc:LACBIDRAFT_298409"/>
<keyword evidence="2" id="KW-0472">Membrane</keyword>
<feature type="transmembrane region" description="Helical" evidence="2">
    <location>
        <begin position="193"/>
        <end position="216"/>
    </location>
</feature>
<dbReference type="InParanoid" id="B0DCS8"/>
<evidence type="ECO:0000313" key="3">
    <source>
        <dbReference type="EMBL" id="EDR07344.1"/>
    </source>
</evidence>
<evidence type="ECO:0000256" key="1">
    <source>
        <dbReference type="SAM" id="MobiDB-lite"/>
    </source>
</evidence>
<keyword evidence="2" id="KW-0812">Transmembrane</keyword>
<dbReference type="HOGENOM" id="CLU_041803_0_0_1"/>
<accession>B0DCS8</accession>
<dbReference type="Proteomes" id="UP000001194">
    <property type="component" value="Unassembled WGS sequence"/>
</dbReference>
<dbReference type="OrthoDB" id="2563021at2759"/>
<dbReference type="EMBL" id="DS547104">
    <property type="protein sequence ID" value="EDR07344.1"/>
    <property type="molecule type" value="Genomic_DNA"/>
</dbReference>
<evidence type="ECO:0000313" key="4">
    <source>
        <dbReference type="Proteomes" id="UP000001194"/>
    </source>
</evidence>
<name>B0DCS8_LACBS</name>
<feature type="compositionally biased region" description="Polar residues" evidence="1">
    <location>
        <begin position="239"/>
        <end position="256"/>
    </location>
</feature>
<dbReference type="RefSeq" id="XP_001881736.1">
    <property type="nucleotide sequence ID" value="XM_001881701.1"/>
</dbReference>
<proteinExistence type="predicted"/>
<protein>
    <submittedName>
        <fullName evidence="3">Predicted protein</fullName>
    </submittedName>
</protein>
<dbReference type="GeneID" id="6077435"/>
<dbReference type="AlphaFoldDB" id="B0DCS8"/>
<feature type="region of interest" description="Disordered" evidence="1">
    <location>
        <begin position="233"/>
        <end position="256"/>
    </location>
</feature>
<reference evidence="3 4" key="1">
    <citation type="journal article" date="2008" name="Nature">
        <title>The genome of Laccaria bicolor provides insights into mycorrhizal symbiosis.</title>
        <authorList>
            <person name="Martin F."/>
            <person name="Aerts A."/>
            <person name="Ahren D."/>
            <person name="Brun A."/>
            <person name="Danchin E.G.J."/>
            <person name="Duchaussoy F."/>
            <person name="Gibon J."/>
            <person name="Kohler A."/>
            <person name="Lindquist E."/>
            <person name="Pereda V."/>
            <person name="Salamov A."/>
            <person name="Shapiro H.J."/>
            <person name="Wuyts J."/>
            <person name="Blaudez D."/>
            <person name="Buee M."/>
            <person name="Brokstein P."/>
            <person name="Canbaeck B."/>
            <person name="Cohen D."/>
            <person name="Courty P.E."/>
            <person name="Coutinho P.M."/>
            <person name="Delaruelle C."/>
            <person name="Detter J.C."/>
            <person name="Deveau A."/>
            <person name="DiFazio S."/>
            <person name="Duplessis S."/>
            <person name="Fraissinet-Tachet L."/>
            <person name="Lucic E."/>
            <person name="Frey-Klett P."/>
            <person name="Fourrey C."/>
            <person name="Feussner I."/>
            <person name="Gay G."/>
            <person name="Grimwood J."/>
            <person name="Hoegger P.J."/>
            <person name="Jain P."/>
            <person name="Kilaru S."/>
            <person name="Labbe J."/>
            <person name="Lin Y.C."/>
            <person name="Legue V."/>
            <person name="Le Tacon F."/>
            <person name="Marmeisse R."/>
            <person name="Melayah D."/>
            <person name="Montanini B."/>
            <person name="Muratet M."/>
            <person name="Nehls U."/>
            <person name="Niculita-Hirzel H."/>
            <person name="Oudot-Le Secq M.P."/>
            <person name="Peter M."/>
            <person name="Quesneville H."/>
            <person name="Rajashekar B."/>
            <person name="Reich M."/>
            <person name="Rouhier N."/>
            <person name="Schmutz J."/>
            <person name="Yin T."/>
            <person name="Chalot M."/>
            <person name="Henrissat B."/>
            <person name="Kuees U."/>
            <person name="Lucas S."/>
            <person name="Van de Peer Y."/>
            <person name="Podila G.K."/>
            <person name="Polle A."/>
            <person name="Pukkila P.J."/>
            <person name="Richardson P.M."/>
            <person name="Rouze P."/>
            <person name="Sanders I.R."/>
            <person name="Stajich J.E."/>
            <person name="Tunlid A."/>
            <person name="Tuskan G."/>
            <person name="Grigoriev I.V."/>
        </authorList>
    </citation>
    <scope>NUCLEOTIDE SEQUENCE [LARGE SCALE GENOMIC DNA]</scope>
    <source>
        <strain evidence="4">S238N-H82 / ATCC MYA-4686</strain>
    </source>
</reference>
<feature type="region of interest" description="Disordered" evidence="1">
    <location>
        <begin position="330"/>
        <end position="400"/>
    </location>
</feature>
<feature type="compositionally biased region" description="Basic and acidic residues" evidence="1">
    <location>
        <begin position="353"/>
        <end position="375"/>
    </location>
</feature>
<gene>
    <name evidence="3" type="ORF">LACBIDRAFT_298409</name>
</gene>
<sequence length="400" mass="42816">MSSRLVSPSSLHNSRLYLAPIIIPVGDVLTYDWAVPFPPGTLYEICMFDKNGHTGGCQAAYTVTSPTTEPTCANVTLPPFLSVDAQVNNGPMSRYGWIEQCSDISVTPKNGTPPYTLTVAPSLQPPYNITSSDMKSINWTVTLSWAMPFFISVVDSAGNMWANGLLHSGSGSHTACLSGGTAQAMSPHMVKPVIAIGAGAGGLGLGLLILVIVLFCQRRRRLFNKRYVDRALHDPPTSPGTLSTQQTSRPSTALSGLQNNLLGTANRLPTYNIEPFIMPGEEEPLSRQSASPLPGATGRTLSSDNSSFGAQNQIYVVHHDSQAPPVTIYHEDGTRIVELPPRYPASGSGRSEGANETRAGRRSTSDSKSDGERADATATQRILREHRRPNVSKKSLGEGG</sequence>
<keyword evidence="4" id="KW-1185">Reference proteome</keyword>
<feature type="region of interest" description="Disordered" evidence="1">
    <location>
        <begin position="283"/>
        <end position="306"/>
    </location>
</feature>
<organism evidence="4">
    <name type="scientific">Laccaria bicolor (strain S238N-H82 / ATCC MYA-4686)</name>
    <name type="common">Bicoloured deceiver</name>
    <name type="synonym">Laccaria laccata var. bicolor</name>
    <dbReference type="NCBI Taxonomy" id="486041"/>
    <lineage>
        <taxon>Eukaryota</taxon>
        <taxon>Fungi</taxon>
        <taxon>Dikarya</taxon>
        <taxon>Basidiomycota</taxon>
        <taxon>Agaricomycotina</taxon>
        <taxon>Agaricomycetes</taxon>
        <taxon>Agaricomycetidae</taxon>
        <taxon>Agaricales</taxon>
        <taxon>Agaricineae</taxon>
        <taxon>Hydnangiaceae</taxon>
        <taxon>Laccaria</taxon>
    </lineage>
</organism>
<evidence type="ECO:0000256" key="2">
    <source>
        <dbReference type="SAM" id="Phobius"/>
    </source>
</evidence>
<keyword evidence="2" id="KW-1133">Transmembrane helix</keyword>